<protein>
    <recommendedName>
        <fullName evidence="4">Lipoprotein</fullName>
    </recommendedName>
</protein>
<dbReference type="RefSeq" id="WP_343859202.1">
    <property type="nucleotide sequence ID" value="NZ_BAAAFD010000004.1"/>
</dbReference>
<sequence>MKLGCYTLRIIFLGMIFVNISACSSEQAPSFESVNADVLSKIATYEEVASKVLLSGADRISRTGIYPKGVINDEENEWFLAKFDELNLNNGVQVDKEDQIVEFLYWSTGLVSRGQSLVVLKSGLELKDSVFYGNKIKNNSIECRVIKEGWYACLS</sequence>
<evidence type="ECO:0000313" key="3">
    <source>
        <dbReference type="Proteomes" id="UP001500359"/>
    </source>
</evidence>
<feature type="chain" id="PRO_5045627481" description="Lipoprotein" evidence="1">
    <location>
        <begin position="23"/>
        <end position="155"/>
    </location>
</feature>
<proteinExistence type="predicted"/>
<evidence type="ECO:0000313" key="2">
    <source>
        <dbReference type="EMBL" id="GAA0856600.1"/>
    </source>
</evidence>
<feature type="signal peptide" evidence="1">
    <location>
        <begin position="1"/>
        <end position="22"/>
    </location>
</feature>
<evidence type="ECO:0008006" key="4">
    <source>
        <dbReference type="Google" id="ProtNLM"/>
    </source>
</evidence>
<evidence type="ECO:0000256" key="1">
    <source>
        <dbReference type="SAM" id="SignalP"/>
    </source>
</evidence>
<comment type="caution">
    <text evidence="2">The sequence shown here is derived from an EMBL/GenBank/DDBJ whole genome shotgun (WGS) entry which is preliminary data.</text>
</comment>
<keyword evidence="3" id="KW-1185">Reference proteome</keyword>
<name>A0ABP3WXZ9_9ALTE</name>
<gene>
    <name evidence="2" type="ORF">GCM10009114_19180</name>
</gene>
<organism evidence="2 3">
    <name type="scientific">Aliiglaciecola litoralis</name>
    <dbReference type="NCBI Taxonomy" id="582857"/>
    <lineage>
        <taxon>Bacteria</taxon>
        <taxon>Pseudomonadati</taxon>
        <taxon>Pseudomonadota</taxon>
        <taxon>Gammaproteobacteria</taxon>
        <taxon>Alteromonadales</taxon>
        <taxon>Alteromonadaceae</taxon>
        <taxon>Aliiglaciecola</taxon>
    </lineage>
</organism>
<reference evidence="3" key="1">
    <citation type="journal article" date="2019" name="Int. J. Syst. Evol. Microbiol.">
        <title>The Global Catalogue of Microorganisms (GCM) 10K type strain sequencing project: providing services to taxonomists for standard genome sequencing and annotation.</title>
        <authorList>
            <consortium name="The Broad Institute Genomics Platform"/>
            <consortium name="The Broad Institute Genome Sequencing Center for Infectious Disease"/>
            <person name="Wu L."/>
            <person name="Ma J."/>
        </authorList>
    </citation>
    <scope>NUCLEOTIDE SEQUENCE [LARGE SCALE GENOMIC DNA]</scope>
    <source>
        <strain evidence="3">JCM 15896</strain>
    </source>
</reference>
<dbReference type="EMBL" id="BAAAFD010000004">
    <property type="protein sequence ID" value="GAA0856600.1"/>
    <property type="molecule type" value="Genomic_DNA"/>
</dbReference>
<keyword evidence="1" id="KW-0732">Signal</keyword>
<dbReference type="Proteomes" id="UP001500359">
    <property type="component" value="Unassembled WGS sequence"/>
</dbReference>
<accession>A0ABP3WXZ9</accession>